<dbReference type="EMBL" id="DS022243">
    <property type="protein sequence ID" value="EWG38820.1"/>
    <property type="molecule type" value="Genomic_DNA"/>
</dbReference>
<sequence length="151" mass="16966">MTPTGMTFSTVDKRAQSSPRYDIPAMHNASTSTPRMTDLASLMAARWRRNMTHTLLTSNHEPPTHLDRKMGVPTCLVMPNIHSIHDNYSAARLYAHAYMVPIRPFRMNMNTMMNYDSAPGISVLKSAFLLSLYDQCLGNSVSLRIMTSTGR</sequence>
<name>W7LTL1_GIBM7</name>
<dbReference type="KEGG" id="fvr:FVEG_14959"/>
<protein>
    <submittedName>
        <fullName evidence="2">Uncharacterized protein</fullName>
    </submittedName>
</protein>
<evidence type="ECO:0000313" key="2">
    <source>
        <dbReference type="EMBL" id="EWG38820.1"/>
    </source>
</evidence>
<dbReference type="EMBL" id="CM000583">
    <property type="protein sequence ID" value="EWG38820.1"/>
    <property type="molecule type" value="Genomic_DNA"/>
</dbReference>
<feature type="compositionally biased region" description="Polar residues" evidence="1">
    <location>
        <begin position="1"/>
        <end position="10"/>
    </location>
</feature>
<proteinExistence type="predicted"/>
<dbReference type="RefSeq" id="XP_018745011.1">
    <property type="nucleotide sequence ID" value="XM_018903998.1"/>
</dbReference>
<reference evidence="2 3" key="1">
    <citation type="journal article" date="2010" name="Nature">
        <title>Comparative genomics reveals mobile pathogenicity chromosomes in Fusarium.</title>
        <authorList>
            <person name="Ma L.J."/>
            <person name="van der Does H.C."/>
            <person name="Borkovich K.A."/>
            <person name="Coleman J.J."/>
            <person name="Daboussi M.J."/>
            <person name="Di Pietro A."/>
            <person name="Dufresne M."/>
            <person name="Freitag M."/>
            <person name="Grabherr M."/>
            <person name="Henrissat B."/>
            <person name="Houterman P.M."/>
            <person name="Kang S."/>
            <person name="Shim W.B."/>
            <person name="Woloshuk C."/>
            <person name="Xie X."/>
            <person name="Xu J.R."/>
            <person name="Antoniw J."/>
            <person name="Baker S.E."/>
            <person name="Bluhm B.H."/>
            <person name="Breakspear A."/>
            <person name="Brown D.W."/>
            <person name="Butchko R.A."/>
            <person name="Chapman S."/>
            <person name="Coulson R."/>
            <person name="Coutinho P.M."/>
            <person name="Danchin E.G."/>
            <person name="Diener A."/>
            <person name="Gale L.R."/>
            <person name="Gardiner D.M."/>
            <person name="Goff S."/>
            <person name="Hammond-Kosack K.E."/>
            <person name="Hilburn K."/>
            <person name="Hua-Van A."/>
            <person name="Jonkers W."/>
            <person name="Kazan K."/>
            <person name="Kodira C.D."/>
            <person name="Koehrsen M."/>
            <person name="Kumar L."/>
            <person name="Lee Y.H."/>
            <person name="Li L."/>
            <person name="Manners J.M."/>
            <person name="Miranda-Saavedra D."/>
            <person name="Mukherjee M."/>
            <person name="Park G."/>
            <person name="Park J."/>
            <person name="Park S.Y."/>
            <person name="Proctor R.H."/>
            <person name="Regev A."/>
            <person name="Ruiz-Roldan M.C."/>
            <person name="Sain D."/>
            <person name="Sakthikumar S."/>
            <person name="Sykes S."/>
            <person name="Schwartz D.C."/>
            <person name="Turgeon B.G."/>
            <person name="Wapinski I."/>
            <person name="Yoder O."/>
            <person name="Young S."/>
            <person name="Zeng Q."/>
            <person name="Zhou S."/>
            <person name="Galagan J."/>
            <person name="Cuomo C.A."/>
            <person name="Kistler H.C."/>
            <person name="Rep M."/>
        </authorList>
    </citation>
    <scope>NUCLEOTIDE SEQUENCE [LARGE SCALE GENOMIC DNA]</scope>
    <source>
        <strain evidence="3">M3125 / FGSC 7600</strain>
    </source>
</reference>
<accession>W7LTL1</accession>
<gene>
    <name evidence="2" type="ORF">FVEG_14959</name>
</gene>
<organism evidence="2 3">
    <name type="scientific">Gibberella moniliformis (strain M3125 / FGSC 7600)</name>
    <name type="common">Maize ear and stalk rot fungus</name>
    <name type="synonym">Fusarium verticillioides</name>
    <dbReference type="NCBI Taxonomy" id="334819"/>
    <lineage>
        <taxon>Eukaryota</taxon>
        <taxon>Fungi</taxon>
        <taxon>Dikarya</taxon>
        <taxon>Ascomycota</taxon>
        <taxon>Pezizomycotina</taxon>
        <taxon>Sordariomycetes</taxon>
        <taxon>Hypocreomycetidae</taxon>
        <taxon>Hypocreales</taxon>
        <taxon>Nectriaceae</taxon>
        <taxon>Fusarium</taxon>
        <taxon>Fusarium fujikuroi species complex</taxon>
    </lineage>
</organism>
<dbReference type="AlphaFoldDB" id="W7LTL1"/>
<dbReference type="GeneID" id="30071835"/>
<evidence type="ECO:0000256" key="1">
    <source>
        <dbReference type="SAM" id="MobiDB-lite"/>
    </source>
</evidence>
<keyword evidence="3" id="KW-1185">Reference proteome</keyword>
<evidence type="ECO:0000313" key="3">
    <source>
        <dbReference type="Proteomes" id="UP000009096"/>
    </source>
</evidence>
<dbReference type="Proteomes" id="UP000009096">
    <property type="component" value="Chromosome 6"/>
</dbReference>
<feature type="region of interest" description="Disordered" evidence="1">
    <location>
        <begin position="1"/>
        <end position="33"/>
    </location>
</feature>
<dbReference type="VEuPathDB" id="FungiDB:FVEG_14959"/>